<comment type="caution">
    <text evidence="1">The sequence shown here is derived from an EMBL/GenBank/DDBJ whole genome shotgun (WGS) entry which is preliminary data.</text>
</comment>
<dbReference type="AlphaFoldDB" id="A0A4Q1C516"/>
<sequence length="108" mass="11470">MLKLCDIAPAATEKLPPGFTDKSGIGVHYVDAFLKPMNAALPDGTRVAAKRRGLKVNLTVGTKKGFGLMRRIDVSPDPVVMLKACLDEAAKAAGVQLQVTEKEILIAP</sequence>
<keyword evidence="2" id="KW-1185">Reference proteome</keyword>
<protein>
    <submittedName>
        <fullName evidence="1">Uncharacterized protein</fullName>
    </submittedName>
</protein>
<name>A0A4Q1C516_9BACT</name>
<dbReference type="OrthoDB" id="196061at2"/>
<proteinExistence type="predicted"/>
<dbReference type="EMBL" id="SDHX01000002">
    <property type="protein sequence ID" value="RXK53528.1"/>
    <property type="molecule type" value="Genomic_DNA"/>
</dbReference>
<accession>A0A4Q1C516</accession>
<reference evidence="1 2" key="1">
    <citation type="submission" date="2019-01" db="EMBL/GenBank/DDBJ databases">
        <title>Lacunisphaera sp. strain TWA-58.</title>
        <authorList>
            <person name="Chen W.-M."/>
        </authorList>
    </citation>
    <scope>NUCLEOTIDE SEQUENCE [LARGE SCALE GENOMIC DNA]</scope>
    <source>
        <strain evidence="1 2">TWA-58</strain>
    </source>
</reference>
<dbReference type="RefSeq" id="WP_129049281.1">
    <property type="nucleotide sequence ID" value="NZ_SDHX01000002.1"/>
</dbReference>
<gene>
    <name evidence="1" type="ORF">ESB00_17700</name>
</gene>
<organism evidence="1 2">
    <name type="scientific">Oleiharenicola lentus</name>
    <dbReference type="NCBI Taxonomy" id="2508720"/>
    <lineage>
        <taxon>Bacteria</taxon>
        <taxon>Pseudomonadati</taxon>
        <taxon>Verrucomicrobiota</taxon>
        <taxon>Opitutia</taxon>
        <taxon>Opitutales</taxon>
        <taxon>Opitutaceae</taxon>
        <taxon>Oleiharenicola</taxon>
    </lineage>
</organism>
<evidence type="ECO:0000313" key="2">
    <source>
        <dbReference type="Proteomes" id="UP000290218"/>
    </source>
</evidence>
<evidence type="ECO:0000313" key="1">
    <source>
        <dbReference type="EMBL" id="RXK53528.1"/>
    </source>
</evidence>
<dbReference type="Proteomes" id="UP000290218">
    <property type="component" value="Unassembled WGS sequence"/>
</dbReference>